<evidence type="ECO:0000313" key="2">
    <source>
        <dbReference type="Proteomes" id="UP000236161"/>
    </source>
</evidence>
<dbReference type="EMBL" id="KZ452001">
    <property type="protein sequence ID" value="PKA52796.1"/>
    <property type="molecule type" value="Genomic_DNA"/>
</dbReference>
<accession>A0A2I0ABB1</accession>
<dbReference type="PANTHER" id="PTHR10492">
    <property type="match status" value="1"/>
</dbReference>
<reference evidence="1 2" key="1">
    <citation type="journal article" date="2017" name="Nature">
        <title>The Apostasia genome and the evolution of orchids.</title>
        <authorList>
            <person name="Zhang G.Q."/>
            <person name="Liu K.W."/>
            <person name="Li Z."/>
            <person name="Lohaus R."/>
            <person name="Hsiao Y.Y."/>
            <person name="Niu S.C."/>
            <person name="Wang J.Y."/>
            <person name="Lin Y.C."/>
            <person name="Xu Q."/>
            <person name="Chen L.J."/>
            <person name="Yoshida K."/>
            <person name="Fujiwara S."/>
            <person name="Wang Z.W."/>
            <person name="Zhang Y.Q."/>
            <person name="Mitsuda N."/>
            <person name="Wang M."/>
            <person name="Liu G.H."/>
            <person name="Pecoraro L."/>
            <person name="Huang H.X."/>
            <person name="Xiao X.J."/>
            <person name="Lin M."/>
            <person name="Wu X.Y."/>
            <person name="Wu W.L."/>
            <person name="Chen Y.Y."/>
            <person name="Chang S.B."/>
            <person name="Sakamoto S."/>
            <person name="Ohme-Takagi M."/>
            <person name="Yagi M."/>
            <person name="Zeng S.J."/>
            <person name="Shen C.Y."/>
            <person name="Yeh C.M."/>
            <person name="Luo Y.B."/>
            <person name="Tsai W.C."/>
            <person name="Van de Peer Y."/>
            <person name="Liu Z.J."/>
        </authorList>
    </citation>
    <scope>NUCLEOTIDE SEQUENCE [LARGE SCALE GENOMIC DNA]</scope>
    <source>
        <strain evidence="2">cv. Shenzhen</strain>
        <tissue evidence="1">Stem</tissue>
    </source>
</reference>
<evidence type="ECO:0000313" key="1">
    <source>
        <dbReference type="EMBL" id="PKA52796.1"/>
    </source>
</evidence>
<protein>
    <submittedName>
        <fullName evidence="1">Uncharacterized protein</fullName>
    </submittedName>
</protein>
<proteinExistence type="predicted"/>
<dbReference type="PANTHER" id="PTHR10492:SF57">
    <property type="entry name" value="ATP-DEPENDENT DNA HELICASE"/>
    <property type="match status" value="1"/>
</dbReference>
<dbReference type="STRING" id="1088818.A0A2I0ABB1"/>
<dbReference type="AlphaFoldDB" id="A0A2I0ABB1"/>
<keyword evidence="2" id="KW-1185">Reference proteome</keyword>
<name>A0A2I0ABB1_9ASPA</name>
<dbReference type="OrthoDB" id="2439059at2759"/>
<organism evidence="1 2">
    <name type="scientific">Apostasia shenzhenica</name>
    <dbReference type="NCBI Taxonomy" id="1088818"/>
    <lineage>
        <taxon>Eukaryota</taxon>
        <taxon>Viridiplantae</taxon>
        <taxon>Streptophyta</taxon>
        <taxon>Embryophyta</taxon>
        <taxon>Tracheophyta</taxon>
        <taxon>Spermatophyta</taxon>
        <taxon>Magnoliopsida</taxon>
        <taxon>Liliopsida</taxon>
        <taxon>Asparagales</taxon>
        <taxon>Orchidaceae</taxon>
        <taxon>Apostasioideae</taxon>
        <taxon>Apostasia</taxon>
    </lineage>
</organism>
<dbReference type="Proteomes" id="UP000236161">
    <property type="component" value="Unassembled WGS sequence"/>
</dbReference>
<gene>
    <name evidence="1" type="ORF">AXF42_Ash001777</name>
</gene>
<sequence length="171" mass="20431">MLTEWFKLNEKDYIANTLTYTQCPIHYVWNNKVKQWKQRKRGFSIGRLPYAKLTSGERYYLRMSLNIVKGAKSFDELKTVEGVAYNTFKDTCIAHGLLQDDNEWQLALTEANYWALAFQLRNLFCEILMFCEITDISKLWQTCSSFLLEDYIYKIKKKKSIPNNKFQYKRN</sequence>